<organism evidence="3 4">
    <name type="scientific">Lachnospira eligens (strain ATCC 27750 / DSM 3376 / VPI C15-48 / C15-B4)</name>
    <name type="common">Eubacterium eligens</name>
    <dbReference type="NCBI Taxonomy" id="515620"/>
    <lineage>
        <taxon>Bacteria</taxon>
        <taxon>Bacillati</taxon>
        <taxon>Bacillota</taxon>
        <taxon>Clostridia</taxon>
        <taxon>Lachnospirales</taxon>
        <taxon>Lachnospiraceae</taxon>
        <taxon>Lachnospira</taxon>
    </lineage>
</organism>
<dbReference type="eggNOG" id="ENOG502Z9W3">
    <property type="taxonomic scope" value="Bacteria"/>
</dbReference>
<keyword evidence="2" id="KW-0472">Membrane</keyword>
<dbReference type="GeneID" id="41356298"/>
<feature type="transmembrane region" description="Helical" evidence="2">
    <location>
        <begin position="88"/>
        <end position="106"/>
    </location>
</feature>
<dbReference type="EMBL" id="CP001104">
    <property type="protein sequence ID" value="ACR72618.1"/>
    <property type="molecule type" value="Genomic_DNA"/>
</dbReference>
<protein>
    <submittedName>
        <fullName evidence="3">Uncharacterized protein</fullName>
    </submittedName>
</protein>
<feature type="transmembrane region" description="Helical" evidence="2">
    <location>
        <begin position="219"/>
        <end position="238"/>
    </location>
</feature>
<feature type="compositionally biased region" description="Basic and acidic residues" evidence="1">
    <location>
        <begin position="312"/>
        <end position="328"/>
    </location>
</feature>
<dbReference type="STRING" id="515620.EUBELI_01627"/>
<feature type="transmembrane region" description="Helical" evidence="2">
    <location>
        <begin position="127"/>
        <end position="155"/>
    </location>
</feature>
<feature type="region of interest" description="Disordered" evidence="1">
    <location>
        <begin position="311"/>
        <end position="350"/>
    </location>
</feature>
<evidence type="ECO:0000313" key="4">
    <source>
        <dbReference type="Proteomes" id="UP000001476"/>
    </source>
</evidence>
<proteinExistence type="predicted"/>
<evidence type="ECO:0000313" key="3">
    <source>
        <dbReference type="EMBL" id="ACR72618.1"/>
    </source>
</evidence>
<keyword evidence="2" id="KW-0812">Transmembrane</keyword>
<dbReference type="AlphaFoldDB" id="C4Z328"/>
<dbReference type="Proteomes" id="UP000001476">
    <property type="component" value="Chromosome"/>
</dbReference>
<feature type="transmembrane region" description="Helical" evidence="2">
    <location>
        <begin position="244"/>
        <end position="268"/>
    </location>
</feature>
<evidence type="ECO:0000256" key="2">
    <source>
        <dbReference type="SAM" id="Phobius"/>
    </source>
</evidence>
<reference evidence="3 4" key="1">
    <citation type="journal article" date="2009" name="Proc. Natl. Acad. Sci. U.S.A.">
        <title>Characterizing a model human gut microbiota composed of members of its two dominant bacterial phyla.</title>
        <authorList>
            <person name="Mahowald M.A."/>
            <person name="Rey F.E."/>
            <person name="Seedorf H."/>
            <person name="Turnbaugh P.J."/>
            <person name="Fulton R.S."/>
            <person name="Wollam A."/>
            <person name="Shah N."/>
            <person name="Wang C."/>
            <person name="Magrini V."/>
            <person name="Wilson R.K."/>
            <person name="Cantarel B.L."/>
            <person name="Coutinho P.M."/>
            <person name="Henrissat B."/>
            <person name="Crock L.W."/>
            <person name="Russell A."/>
            <person name="Verberkmoes N.C."/>
            <person name="Hettich R.L."/>
            <person name="Gordon J.I."/>
        </authorList>
    </citation>
    <scope>NUCLEOTIDE SEQUENCE [LARGE SCALE GENOMIC DNA]</scope>
    <source>
        <strain evidence="4">ATCC 27750 / DSM 3376 / VPI C15-48 / C15-B4</strain>
    </source>
</reference>
<sequence length="350" mass="39856">MAFLLEFKERFKTFYNKYNTYIVPAARFIIALISFLMINASIGYMDKLKNPIFAILLSVVCAFLPGGFTLVILSMFMLFHLYAISAEFALLTLCIVLLMYLLYFRFTPKTAYILIITAILCWMKIPFAIPVVIGLCTTALSVIPVGFGIIIYYIIRTASDYEAAISNQSITESMKQITYLVESLLKNRQMLVMVIAAVITILVVYIIRRQKINHAWEIAIVAGSVTEFLMLVVLQIAFKSDFSIILMILGVVLGAAVAYVCNVVFFALDYKRTEYVQYEDDEYYYYVKAVPKLNVASEDVRIKHINAKKTKKTSDIRDMKKTSSHRAESGYQAASAEEDDDILFYDNDDK</sequence>
<feature type="transmembrane region" description="Helical" evidence="2">
    <location>
        <begin position="20"/>
        <end position="40"/>
    </location>
</feature>
<evidence type="ECO:0000256" key="1">
    <source>
        <dbReference type="SAM" id="MobiDB-lite"/>
    </source>
</evidence>
<name>C4Z328_LACE2</name>
<keyword evidence="4" id="KW-1185">Reference proteome</keyword>
<dbReference type="RefSeq" id="WP_012739853.1">
    <property type="nucleotide sequence ID" value="NC_012778.1"/>
</dbReference>
<dbReference type="HOGENOM" id="CLU_059528_0_0_9"/>
<feature type="compositionally biased region" description="Acidic residues" evidence="1">
    <location>
        <begin position="336"/>
        <end position="350"/>
    </location>
</feature>
<keyword evidence="2" id="KW-1133">Transmembrane helix</keyword>
<dbReference type="KEGG" id="eel:EUBELI_01627"/>
<gene>
    <name evidence="3" type="ordered locus">EUBELI_01627</name>
</gene>
<accession>C4Z328</accession>
<feature type="transmembrane region" description="Helical" evidence="2">
    <location>
        <begin position="190"/>
        <end position="207"/>
    </location>
</feature>
<feature type="transmembrane region" description="Helical" evidence="2">
    <location>
        <begin position="52"/>
        <end position="82"/>
    </location>
</feature>